<proteinExistence type="predicted"/>
<reference evidence="3" key="1">
    <citation type="submission" date="2015-09" db="EMBL/GenBank/DDBJ databases">
        <title>Whole genome sequence of Pseudomonas fluorescens FW300-N2E3.</title>
        <authorList>
            <person name="Ray J."/>
            <person name="Melnyk R."/>
            <person name="Deutschbauer A."/>
        </authorList>
    </citation>
    <scope>NUCLEOTIDE SEQUENCE [LARGE SCALE GENOMIC DNA]</scope>
    <source>
        <strain evidence="3">FW300-N2E3</strain>
    </source>
</reference>
<dbReference type="Pfam" id="PF13338">
    <property type="entry name" value="AbiEi_4"/>
    <property type="match status" value="1"/>
</dbReference>
<reference evidence="2 3" key="2">
    <citation type="journal article" date="2018" name="Nature">
        <title>Mutant phenotypes for thousands of bacterial genes of unknown function.</title>
        <authorList>
            <person name="Price M.N."/>
            <person name="Wetmore K.M."/>
            <person name="Waters R.J."/>
            <person name="Callaghan M."/>
            <person name="Ray J."/>
            <person name="Liu H."/>
            <person name="Kuehl J.V."/>
            <person name="Melnyk R.A."/>
            <person name="Lamson J.S."/>
            <person name="Suh Y."/>
            <person name="Carlson H.K."/>
            <person name="Esquivel Z."/>
            <person name="Sadeeshkumar H."/>
            <person name="Chakraborty R."/>
            <person name="Zane G.M."/>
            <person name="Rubin B.E."/>
            <person name="Wall J.D."/>
            <person name="Visel A."/>
            <person name="Bristow J."/>
            <person name="Blow M.J."/>
            <person name="Arkin A.P."/>
            <person name="Deutschbauer A.M."/>
        </authorList>
    </citation>
    <scope>NUCLEOTIDE SEQUENCE [LARGE SCALE GENOMIC DNA]</scope>
    <source>
        <strain evidence="2 3">FW300-N2E3</strain>
    </source>
</reference>
<evidence type="ECO:0000313" key="2">
    <source>
        <dbReference type="EMBL" id="ALI00593.1"/>
    </source>
</evidence>
<evidence type="ECO:0000259" key="1">
    <source>
        <dbReference type="Pfam" id="PF13338"/>
    </source>
</evidence>
<dbReference type="AlphaFoldDB" id="A0A0N9WCM6"/>
<dbReference type="InterPro" id="IPR025159">
    <property type="entry name" value="AbiEi_N"/>
</dbReference>
<feature type="domain" description="AbiEi antitoxin N-terminal" evidence="1">
    <location>
        <begin position="17"/>
        <end position="69"/>
    </location>
</feature>
<protein>
    <recommendedName>
        <fullName evidence="1">AbiEi antitoxin N-terminal domain-containing protein</fullName>
    </recommendedName>
</protein>
<sequence length="189" mass="21336">MQSYTTSMQPMGRLIRKLSSLASEERYLFTPDDLRVLVPDISKGAYKTLLSRAVSQGHLARVCRGLYLFEAAKPISGLVLFHAAARLRATQFNYISLETALSDCGVISQIPINWISLMSSGRSSIISCGRWGTIEFVHTRQQPQDLVGQIHYDARCRLWRATPQQALRDMKVAKRNMDLIDWSAANEFV</sequence>
<accession>A0A0N9WCM6</accession>
<dbReference type="Proteomes" id="UP000066487">
    <property type="component" value="Chromosome"/>
</dbReference>
<evidence type="ECO:0000313" key="3">
    <source>
        <dbReference type="Proteomes" id="UP000066487"/>
    </source>
</evidence>
<gene>
    <name evidence="2" type="ORF">AO353_05830</name>
</gene>
<dbReference type="RefSeq" id="WP_054594100.1">
    <property type="nucleotide sequence ID" value="NZ_CP012830.1"/>
</dbReference>
<organism evidence="2 3">
    <name type="scientific">Pseudomonas fluorescens</name>
    <dbReference type="NCBI Taxonomy" id="294"/>
    <lineage>
        <taxon>Bacteria</taxon>
        <taxon>Pseudomonadati</taxon>
        <taxon>Pseudomonadota</taxon>
        <taxon>Gammaproteobacteria</taxon>
        <taxon>Pseudomonadales</taxon>
        <taxon>Pseudomonadaceae</taxon>
        <taxon>Pseudomonas</taxon>
    </lineage>
</organism>
<dbReference type="EMBL" id="CP012830">
    <property type="protein sequence ID" value="ALI00593.1"/>
    <property type="molecule type" value="Genomic_DNA"/>
</dbReference>
<name>A0A0N9WCM6_PSEFL</name>
<dbReference type="InterPro" id="IPR059220">
    <property type="entry name" value="AbiEi"/>
</dbReference>
<dbReference type="NCBIfam" id="NF047376">
    <property type="entry name" value="TAA_AbiEi"/>
    <property type="match status" value="1"/>
</dbReference>